<keyword evidence="4" id="KW-0732">Signal</keyword>
<dbReference type="Proteomes" id="UP000521943">
    <property type="component" value="Unassembled WGS sequence"/>
</dbReference>
<feature type="compositionally biased region" description="Polar residues" evidence="3">
    <location>
        <begin position="1087"/>
        <end position="1109"/>
    </location>
</feature>
<dbReference type="EMBL" id="JACGCI010000026">
    <property type="protein sequence ID" value="KAF6756295.1"/>
    <property type="molecule type" value="Genomic_DNA"/>
</dbReference>
<dbReference type="PROSITE" id="PS50088">
    <property type="entry name" value="ANK_REPEAT"/>
    <property type="match status" value="1"/>
</dbReference>
<feature type="signal peptide" evidence="4">
    <location>
        <begin position="1"/>
        <end position="23"/>
    </location>
</feature>
<keyword evidence="1" id="KW-0677">Repeat</keyword>
<dbReference type="PANTHER" id="PTHR10039">
    <property type="entry name" value="AMELOGENIN"/>
    <property type="match status" value="1"/>
</dbReference>
<dbReference type="InterPro" id="IPR027417">
    <property type="entry name" value="P-loop_NTPase"/>
</dbReference>
<dbReference type="SUPFAM" id="SSF52540">
    <property type="entry name" value="P-loop containing nucleoside triphosphate hydrolases"/>
    <property type="match status" value="1"/>
</dbReference>
<reference evidence="6 7" key="1">
    <citation type="submission" date="2020-07" db="EMBL/GenBank/DDBJ databases">
        <title>Comparative genomics of pyrophilous fungi reveals a link between fire events and developmental genes.</title>
        <authorList>
            <consortium name="DOE Joint Genome Institute"/>
            <person name="Steindorff A.S."/>
            <person name="Carver A."/>
            <person name="Calhoun S."/>
            <person name="Stillman K."/>
            <person name="Liu H."/>
            <person name="Lipzen A."/>
            <person name="Pangilinan J."/>
            <person name="Labutti K."/>
            <person name="Bruns T.D."/>
            <person name="Grigoriev I.V."/>
        </authorList>
    </citation>
    <scope>NUCLEOTIDE SEQUENCE [LARGE SCALE GENOMIC DNA]</scope>
    <source>
        <strain evidence="6 7">CBS 144469</strain>
    </source>
</reference>
<feature type="region of interest" description="Disordered" evidence="3">
    <location>
        <begin position="1036"/>
        <end position="1164"/>
    </location>
</feature>
<evidence type="ECO:0000313" key="7">
    <source>
        <dbReference type="Proteomes" id="UP000521943"/>
    </source>
</evidence>
<dbReference type="Pfam" id="PF12796">
    <property type="entry name" value="Ank_2"/>
    <property type="match status" value="1"/>
</dbReference>
<feature type="compositionally biased region" description="Basic and acidic residues" evidence="3">
    <location>
        <begin position="1135"/>
        <end position="1164"/>
    </location>
</feature>
<evidence type="ECO:0000256" key="4">
    <source>
        <dbReference type="SAM" id="SignalP"/>
    </source>
</evidence>
<dbReference type="InterPro" id="IPR002110">
    <property type="entry name" value="Ankyrin_rpt"/>
</dbReference>
<evidence type="ECO:0000256" key="2">
    <source>
        <dbReference type="PROSITE-ProRule" id="PRU00023"/>
    </source>
</evidence>
<gene>
    <name evidence="6" type="ORF">DFP72DRAFT_1168932</name>
</gene>
<dbReference type="InterPro" id="IPR036770">
    <property type="entry name" value="Ankyrin_rpt-contain_sf"/>
</dbReference>
<keyword evidence="7" id="KW-1185">Reference proteome</keyword>
<evidence type="ECO:0000313" key="6">
    <source>
        <dbReference type="EMBL" id="KAF6756295.1"/>
    </source>
</evidence>
<keyword evidence="2" id="KW-0040">ANK repeat</keyword>
<dbReference type="AlphaFoldDB" id="A0A8H6I063"/>
<evidence type="ECO:0000259" key="5">
    <source>
        <dbReference type="Pfam" id="PF24883"/>
    </source>
</evidence>
<protein>
    <recommendedName>
        <fullName evidence="5">Nephrocystin 3-like N-terminal domain-containing protein</fullName>
    </recommendedName>
</protein>
<dbReference type="PANTHER" id="PTHR10039:SF16">
    <property type="entry name" value="GPI INOSITOL-DEACYLASE"/>
    <property type="match status" value="1"/>
</dbReference>
<feature type="compositionally biased region" description="Low complexity" evidence="3">
    <location>
        <begin position="902"/>
        <end position="912"/>
    </location>
</feature>
<feature type="chain" id="PRO_5034723650" description="Nephrocystin 3-like N-terminal domain-containing protein" evidence="4">
    <location>
        <begin position="24"/>
        <end position="1164"/>
    </location>
</feature>
<feature type="compositionally biased region" description="Basic and acidic residues" evidence="3">
    <location>
        <begin position="817"/>
        <end position="833"/>
    </location>
</feature>
<dbReference type="Pfam" id="PF24883">
    <property type="entry name" value="NPHP3_N"/>
    <property type="match status" value="1"/>
</dbReference>
<organism evidence="6 7">
    <name type="scientific">Ephemerocybe angulata</name>
    <dbReference type="NCBI Taxonomy" id="980116"/>
    <lineage>
        <taxon>Eukaryota</taxon>
        <taxon>Fungi</taxon>
        <taxon>Dikarya</taxon>
        <taxon>Basidiomycota</taxon>
        <taxon>Agaricomycotina</taxon>
        <taxon>Agaricomycetes</taxon>
        <taxon>Agaricomycetidae</taxon>
        <taxon>Agaricales</taxon>
        <taxon>Agaricineae</taxon>
        <taxon>Psathyrellaceae</taxon>
        <taxon>Ephemerocybe</taxon>
    </lineage>
</organism>
<dbReference type="Gene3D" id="1.25.40.20">
    <property type="entry name" value="Ankyrin repeat-containing domain"/>
    <property type="match status" value="1"/>
</dbReference>
<comment type="caution">
    <text evidence="6">The sequence shown here is derived from an EMBL/GenBank/DDBJ whole genome shotgun (WGS) entry which is preliminary data.</text>
</comment>
<feature type="repeat" description="ANK" evidence="2">
    <location>
        <begin position="703"/>
        <end position="735"/>
    </location>
</feature>
<dbReference type="OrthoDB" id="2723779at2759"/>
<dbReference type="InterPro" id="IPR056884">
    <property type="entry name" value="NPHP3-like_N"/>
</dbReference>
<evidence type="ECO:0000256" key="1">
    <source>
        <dbReference type="ARBA" id="ARBA00022737"/>
    </source>
</evidence>
<dbReference type="SMART" id="SM00248">
    <property type="entry name" value="ANK"/>
    <property type="match status" value="3"/>
</dbReference>
<evidence type="ECO:0000256" key="3">
    <source>
        <dbReference type="SAM" id="MobiDB-lite"/>
    </source>
</evidence>
<dbReference type="SUPFAM" id="SSF48403">
    <property type="entry name" value="Ankyrin repeat"/>
    <property type="match status" value="1"/>
</dbReference>
<sequence>MATRNFNIAVFIQLACVVQLVLGVYDNLRCRLYRFFRKRQCHCGRIGIEWKCHWQATDRASLPYLLFGEMSTPAAEGIQALSGLSLSSSGNEARSNETQQGSVNLFQDSQHLSIGTMTTTVVSGNCTYNVTVVKQETSGTLPQEAPEITPQDILAWLKGPDFLRIYEEALRQRLYNTGTWFVESDEFRQLVEGQGVIVWGTGMPGTGKTVLSSFSLESLRQIFQGHEGVAIVGAYIRYTEQPPLRDIFAGLLSQLVKNHTCAYHYMKHVYTSGKQNNDLPEIDMVRAFQDVVRLLSKVFLIIDGLDEADNAVKDGLLKLIPWLGCNVLITSRPLDLYAHHLPHGLYVSIQAHTEDIDHFVEETIKSNSRLKAILRGKTALKEQLKLRVRETSKGMFLVARLQMDGVLEKGRSVSTLLKALDQLPSGVDEMYKHTLERINSQPDEDVSIAHRVFMWLLYSSRNLSLPELQHALAVSFEDEAYDPIDIIPGSMILSMCGGFVTVEEKGEKEGESDEYGNRSYLRFIHYTTHDFLKTVVFFKFPSPHSYLAVTCLIYLRQLGGKLQEWEREEHEDLAFGLYFESNPFLSYADANWGEHAAKSQGNGPLHPFIQTFLTGCARHDGLYNHKFAGEETSNGPSFRATPLHLAAMYGLVDVINAKVLPYAPLPREFGGETPFHYAAQFNQPLALKALRGHYTGVDDVSEGGKTALMLAQKHGHEECVQTLISTRVNADRLARLAQERHRVGESKYQHALEPQWDEALETKKELDIVGRKPGLRENEANLGRLEWTAREAEAREMKAREADPRVMRAREAIARAMKAREDQHKRRAEEPELNRTQQTGYRGQDEEIKPQWQNTAGSESPSMSSSKASPALHSDWRQPQAWGKASTPFQYGQQPPRLRPPSASASASSHASLQRYDAPSVAVEANDLEPDEQWKADLRNRIAHDQEGMKAAALRQYEDGVRQFPRNQKSLEVEYMTALRSIEELAMVQFDQALMKERMERRFAAGLEIPPYWMNILQNEQAALFAGFQWEPMTTKGQGRSMSAAQLTSVESEPAMFEKRTPRSPSHIPVSDSADSLPAWRTWGSAPEQTPSPSLSANAKANTSGSINPSRPAKAIAKEPRTSERLGGWNSMQDRFARQQQEKFRQQQERHAMLEVQRKAGVEG</sequence>
<dbReference type="Gene3D" id="3.40.50.300">
    <property type="entry name" value="P-loop containing nucleotide triphosphate hydrolases"/>
    <property type="match status" value="1"/>
</dbReference>
<feature type="domain" description="Nephrocystin 3-like N-terminal" evidence="5">
    <location>
        <begin position="176"/>
        <end position="332"/>
    </location>
</feature>
<proteinExistence type="predicted"/>
<feature type="compositionally biased region" description="Low complexity" evidence="3">
    <location>
        <begin position="858"/>
        <end position="873"/>
    </location>
</feature>
<name>A0A8H6I063_9AGAR</name>
<feature type="region of interest" description="Disordered" evidence="3">
    <location>
        <begin position="817"/>
        <end position="929"/>
    </location>
</feature>
<accession>A0A8H6I063</accession>
<feature type="compositionally biased region" description="Polar residues" evidence="3">
    <location>
        <begin position="1036"/>
        <end position="1051"/>
    </location>
</feature>